<reference evidence="13 14" key="1">
    <citation type="submission" date="2017-11" db="EMBL/GenBank/DDBJ databases">
        <title>Complete genome sequence of Herbaspirillum rubrisubalbicans DSM 11543.</title>
        <authorList>
            <person name="Chen M."/>
            <person name="An Q."/>
        </authorList>
    </citation>
    <scope>NUCLEOTIDE SEQUENCE [LARGE SCALE GENOMIC DNA]</scope>
    <source>
        <strain evidence="13 14">DSM 11543</strain>
    </source>
</reference>
<evidence type="ECO:0000256" key="5">
    <source>
        <dbReference type="ARBA" id="ARBA00022692"/>
    </source>
</evidence>
<dbReference type="GO" id="GO:0034220">
    <property type="term" value="P:monoatomic ion transmembrane transport"/>
    <property type="evidence" value="ECO:0007669"/>
    <property type="project" value="InterPro"/>
</dbReference>
<dbReference type="GO" id="GO:0009279">
    <property type="term" value="C:cell outer membrane"/>
    <property type="evidence" value="ECO:0007669"/>
    <property type="project" value="UniProtKB-SubCell"/>
</dbReference>
<evidence type="ECO:0000256" key="10">
    <source>
        <dbReference type="ARBA" id="ARBA00023237"/>
    </source>
</evidence>
<keyword evidence="7" id="KW-0406">Ion transport</keyword>
<dbReference type="PANTHER" id="PTHR34501:SF9">
    <property type="entry name" value="MAJOR OUTER MEMBRANE PROTEIN P.IA"/>
    <property type="match status" value="1"/>
</dbReference>
<evidence type="ECO:0000256" key="2">
    <source>
        <dbReference type="ARBA" id="ARBA00011233"/>
    </source>
</evidence>
<dbReference type="AlphaFoldDB" id="A0AAD0U8S3"/>
<evidence type="ECO:0000256" key="3">
    <source>
        <dbReference type="ARBA" id="ARBA00022448"/>
    </source>
</evidence>
<dbReference type="RefSeq" id="WP_061789188.1">
    <property type="nucleotide sequence ID" value="NZ_CP024996.1"/>
</dbReference>
<evidence type="ECO:0000259" key="12">
    <source>
        <dbReference type="Pfam" id="PF13609"/>
    </source>
</evidence>
<dbReference type="InterPro" id="IPR002299">
    <property type="entry name" value="Porin_Neis"/>
</dbReference>
<sequence>MKKSSMLLLAAGLTTGGAAFAQSNVTIYGIVDTSIHYLNNANAKGNSNVRMDNGAIANSRLGFKGSEDLGGGLKAMFQLENGFSSDNGAMLQGGSLFGRQSWVGLQGAYGKVRVGRQNTPLFDLLADHFDPLTVGNYASNSWLPAAASLVRTPNMLRYDGQFGPVAASASWAFGEKAGSIRTGSQFSSALRYTAGPLSLGGGYQQTVDATNSSFKDTVWNLSASYDFGPAKIFGGWFNIKDRTGTTGAFMAADSDVGTSSQWTVASTSAATPGNQRKDNGFFLGSSYKATSALTLTGAFYYDRSKNVSYVSTGNVGDGKRYAVVGWADYALSKRTQLYTTVDYNKAKDAAVYELTSSPSGKTSVTTVGVGIRHIF</sequence>
<comment type="subunit">
    <text evidence="2">Homotrimer.</text>
</comment>
<dbReference type="PANTHER" id="PTHR34501">
    <property type="entry name" value="PROTEIN YDDL-RELATED"/>
    <property type="match status" value="1"/>
</dbReference>
<evidence type="ECO:0000256" key="6">
    <source>
        <dbReference type="ARBA" id="ARBA00022729"/>
    </source>
</evidence>
<evidence type="ECO:0000256" key="8">
    <source>
        <dbReference type="ARBA" id="ARBA00023114"/>
    </source>
</evidence>
<dbReference type="Proteomes" id="UP000269199">
    <property type="component" value="Chromosome"/>
</dbReference>
<dbReference type="InterPro" id="IPR033900">
    <property type="entry name" value="Gram_neg_porin_domain"/>
</dbReference>
<keyword evidence="8" id="KW-0626">Porin</keyword>
<comment type="subcellular location">
    <subcellularLocation>
        <location evidence="1">Cell outer membrane</location>
        <topology evidence="1">Multi-pass membrane protein</topology>
    </subcellularLocation>
</comment>
<dbReference type="SUPFAM" id="SSF56935">
    <property type="entry name" value="Porins"/>
    <property type="match status" value="1"/>
</dbReference>
<feature type="signal peptide" evidence="11">
    <location>
        <begin position="1"/>
        <end position="21"/>
    </location>
</feature>
<accession>A0AAD0U8S3</accession>
<evidence type="ECO:0000313" key="13">
    <source>
        <dbReference type="EMBL" id="AYR24371.1"/>
    </source>
</evidence>
<dbReference type="Gene3D" id="2.40.160.10">
    <property type="entry name" value="Porin"/>
    <property type="match status" value="1"/>
</dbReference>
<dbReference type="EMBL" id="CP024996">
    <property type="protein sequence ID" value="AYR24371.1"/>
    <property type="molecule type" value="Genomic_DNA"/>
</dbReference>
<dbReference type="InterPro" id="IPR050298">
    <property type="entry name" value="Gram-neg_bact_OMP"/>
</dbReference>
<organism evidence="13 14">
    <name type="scientific">Herbaspirillum rubrisubalbicans</name>
    <dbReference type="NCBI Taxonomy" id="80842"/>
    <lineage>
        <taxon>Bacteria</taxon>
        <taxon>Pseudomonadati</taxon>
        <taxon>Pseudomonadota</taxon>
        <taxon>Betaproteobacteria</taxon>
        <taxon>Burkholderiales</taxon>
        <taxon>Oxalobacteraceae</taxon>
        <taxon>Herbaspirillum</taxon>
    </lineage>
</organism>
<evidence type="ECO:0000256" key="1">
    <source>
        <dbReference type="ARBA" id="ARBA00004571"/>
    </source>
</evidence>
<protein>
    <submittedName>
        <fullName evidence="13">Porin</fullName>
    </submittedName>
</protein>
<name>A0AAD0U8S3_9BURK</name>
<evidence type="ECO:0000256" key="4">
    <source>
        <dbReference type="ARBA" id="ARBA00022452"/>
    </source>
</evidence>
<keyword evidence="5" id="KW-0812">Transmembrane</keyword>
<keyword evidence="9" id="KW-0472">Membrane</keyword>
<dbReference type="GO" id="GO:0046930">
    <property type="term" value="C:pore complex"/>
    <property type="evidence" value="ECO:0007669"/>
    <property type="project" value="UniProtKB-KW"/>
</dbReference>
<feature type="chain" id="PRO_5041973753" evidence="11">
    <location>
        <begin position="22"/>
        <end position="375"/>
    </location>
</feature>
<dbReference type="GO" id="GO:0015288">
    <property type="term" value="F:porin activity"/>
    <property type="evidence" value="ECO:0007669"/>
    <property type="project" value="UniProtKB-KW"/>
</dbReference>
<feature type="domain" description="Porin" evidence="12">
    <location>
        <begin position="10"/>
        <end position="348"/>
    </location>
</feature>
<keyword evidence="10" id="KW-0998">Cell outer membrane</keyword>
<evidence type="ECO:0000256" key="9">
    <source>
        <dbReference type="ARBA" id="ARBA00023136"/>
    </source>
</evidence>
<dbReference type="PRINTS" id="PR00184">
    <property type="entry name" value="NEISSPPORIN"/>
</dbReference>
<keyword evidence="3" id="KW-0813">Transport</keyword>
<keyword evidence="6 11" id="KW-0732">Signal</keyword>
<gene>
    <name evidence="13" type="ORF">RC54_11245</name>
</gene>
<dbReference type="CDD" id="cd00342">
    <property type="entry name" value="gram_neg_porins"/>
    <property type="match status" value="1"/>
</dbReference>
<dbReference type="Pfam" id="PF13609">
    <property type="entry name" value="Porin_4"/>
    <property type="match status" value="1"/>
</dbReference>
<evidence type="ECO:0000256" key="11">
    <source>
        <dbReference type="SAM" id="SignalP"/>
    </source>
</evidence>
<keyword evidence="4" id="KW-1134">Transmembrane beta strand</keyword>
<dbReference type="InterPro" id="IPR023614">
    <property type="entry name" value="Porin_dom_sf"/>
</dbReference>
<evidence type="ECO:0000313" key="14">
    <source>
        <dbReference type="Proteomes" id="UP000269199"/>
    </source>
</evidence>
<evidence type="ECO:0000256" key="7">
    <source>
        <dbReference type="ARBA" id="ARBA00023065"/>
    </source>
</evidence>
<dbReference type="PRINTS" id="PR00182">
    <property type="entry name" value="ECOLNEIPORIN"/>
</dbReference>
<dbReference type="InterPro" id="IPR001702">
    <property type="entry name" value="Porin_Gram-ve"/>
</dbReference>
<proteinExistence type="predicted"/>